<organism evidence="5 6">
    <name type="scientific">Merluccius polli</name>
    <name type="common">Benguela hake</name>
    <name type="synonym">Merluccius cadenati</name>
    <dbReference type="NCBI Taxonomy" id="89951"/>
    <lineage>
        <taxon>Eukaryota</taxon>
        <taxon>Metazoa</taxon>
        <taxon>Chordata</taxon>
        <taxon>Craniata</taxon>
        <taxon>Vertebrata</taxon>
        <taxon>Euteleostomi</taxon>
        <taxon>Actinopterygii</taxon>
        <taxon>Neopterygii</taxon>
        <taxon>Teleostei</taxon>
        <taxon>Neoteleostei</taxon>
        <taxon>Acanthomorphata</taxon>
        <taxon>Zeiogadaria</taxon>
        <taxon>Gadariae</taxon>
        <taxon>Gadiformes</taxon>
        <taxon>Gadoidei</taxon>
        <taxon>Merlucciidae</taxon>
        <taxon>Merluccius</taxon>
    </lineage>
</organism>
<accession>A0AA47MMG1</accession>
<dbReference type="Proteomes" id="UP001174136">
    <property type="component" value="Unassembled WGS sequence"/>
</dbReference>
<dbReference type="Pfam" id="PF00685">
    <property type="entry name" value="Sulfotransfer_1"/>
    <property type="match status" value="1"/>
</dbReference>
<evidence type="ECO:0000313" key="6">
    <source>
        <dbReference type="Proteomes" id="UP001174136"/>
    </source>
</evidence>
<keyword evidence="6" id="KW-1185">Reference proteome</keyword>
<comment type="caution">
    <text evidence="5">The sequence shown here is derived from an EMBL/GenBank/DDBJ whole genome shotgun (WGS) entry which is preliminary data.</text>
</comment>
<sequence length="187" mass="22266">MEPPRVIKTHLPIQLLPQSFRETGCKVIYVARNPKDNMVSYFHFDRMNLIHPEPGPWPMAWGSWYDHVKGYWKEKDRRNILYLFFEDIKENPAREIQRIAKFLGHHLSEEVLHNIVQLTTFDAMQENPMANYSSIPDTIFDRKVSHFLRKGEVGDWKNHLSAEENSAFEKHYMETMSDCQIPFRFVI</sequence>
<proteinExistence type="inferred from homology"/>
<evidence type="ECO:0000259" key="4">
    <source>
        <dbReference type="Pfam" id="PF00685"/>
    </source>
</evidence>
<gene>
    <name evidence="5" type="primary">SULT1C4</name>
    <name evidence="5" type="ORF">N1851_019314</name>
</gene>
<protein>
    <recommendedName>
        <fullName evidence="3">Sulfotransferase</fullName>
        <ecNumber evidence="3">2.8.2.-</ecNumber>
    </recommendedName>
</protein>
<evidence type="ECO:0000256" key="2">
    <source>
        <dbReference type="ARBA" id="ARBA00022679"/>
    </source>
</evidence>
<evidence type="ECO:0000256" key="1">
    <source>
        <dbReference type="ARBA" id="ARBA00005771"/>
    </source>
</evidence>
<comment type="similarity">
    <text evidence="1 3">Belongs to the sulfotransferase 1 family.</text>
</comment>
<dbReference type="AlphaFoldDB" id="A0AA47MMG1"/>
<evidence type="ECO:0000313" key="5">
    <source>
        <dbReference type="EMBL" id="KAK0142751.1"/>
    </source>
</evidence>
<dbReference type="EC" id="2.8.2.-" evidence="3"/>
<dbReference type="Gene3D" id="3.40.50.300">
    <property type="entry name" value="P-loop containing nucleotide triphosphate hydrolases"/>
    <property type="match status" value="1"/>
</dbReference>
<dbReference type="SUPFAM" id="SSF52540">
    <property type="entry name" value="P-loop containing nucleoside triphosphate hydrolases"/>
    <property type="match status" value="1"/>
</dbReference>
<dbReference type="GO" id="GO:0008146">
    <property type="term" value="F:sulfotransferase activity"/>
    <property type="evidence" value="ECO:0007669"/>
    <property type="project" value="InterPro"/>
</dbReference>
<keyword evidence="2 3" id="KW-0808">Transferase</keyword>
<dbReference type="InterPro" id="IPR027417">
    <property type="entry name" value="P-loop_NTPase"/>
</dbReference>
<dbReference type="PANTHER" id="PTHR11783">
    <property type="entry name" value="SULFOTRANSFERASE SULT"/>
    <property type="match status" value="1"/>
</dbReference>
<dbReference type="InterPro" id="IPR000863">
    <property type="entry name" value="Sulfotransferase_dom"/>
</dbReference>
<evidence type="ECO:0000256" key="3">
    <source>
        <dbReference type="RuleBase" id="RU361155"/>
    </source>
</evidence>
<name>A0AA47MMG1_MERPO</name>
<reference evidence="5" key="1">
    <citation type="journal article" date="2023" name="Front. Mar. Sci.">
        <title>A new Merluccius polli reference genome to investigate the effects of global change in West African waters.</title>
        <authorList>
            <person name="Mateo J.L."/>
            <person name="Blanco-Fernandez C."/>
            <person name="Garcia-Vazquez E."/>
            <person name="Machado-Schiaffino G."/>
        </authorList>
    </citation>
    <scope>NUCLEOTIDE SEQUENCE</scope>
    <source>
        <strain evidence="5">C29</strain>
        <tissue evidence="5">Fin</tissue>
    </source>
</reference>
<dbReference type="EMBL" id="JAOPHQ010003485">
    <property type="protein sequence ID" value="KAK0142751.1"/>
    <property type="molecule type" value="Genomic_DNA"/>
</dbReference>
<feature type="domain" description="Sulfotransferase" evidence="4">
    <location>
        <begin position="1"/>
        <end position="179"/>
    </location>
</feature>